<dbReference type="Pfam" id="PF13649">
    <property type="entry name" value="Methyltransf_25"/>
    <property type="match status" value="1"/>
</dbReference>
<gene>
    <name evidence="2" type="ORF">BCV72DRAFT_237231</name>
</gene>
<dbReference type="InterPro" id="IPR029063">
    <property type="entry name" value="SAM-dependent_MTases_sf"/>
</dbReference>
<evidence type="ECO:0000259" key="1">
    <source>
        <dbReference type="Pfam" id="PF13649"/>
    </source>
</evidence>
<reference evidence="2" key="1">
    <citation type="journal article" date="2016" name="Proc. Natl. Acad. Sci. U.S.A.">
        <title>Lipid metabolic changes in an early divergent fungus govern the establishment of a mutualistic symbiosis with endobacteria.</title>
        <authorList>
            <person name="Lastovetsky O.A."/>
            <person name="Gaspar M.L."/>
            <person name="Mondo S.J."/>
            <person name="LaButti K.M."/>
            <person name="Sandor L."/>
            <person name="Grigoriev I.V."/>
            <person name="Henry S.A."/>
            <person name="Pawlowska T.E."/>
        </authorList>
    </citation>
    <scope>NUCLEOTIDE SEQUENCE [LARGE SCALE GENOMIC DNA]</scope>
    <source>
        <strain evidence="2">ATCC 52814</strain>
    </source>
</reference>
<dbReference type="Proteomes" id="UP000242414">
    <property type="component" value="Unassembled WGS sequence"/>
</dbReference>
<name>A0A1X0QMG8_RHIZD</name>
<dbReference type="InterPro" id="IPR041698">
    <property type="entry name" value="Methyltransf_25"/>
</dbReference>
<dbReference type="CDD" id="cd02440">
    <property type="entry name" value="AdoMet_MTases"/>
    <property type="match status" value="1"/>
</dbReference>
<keyword evidence="2" id="KW-0808">Transferase</keyword>
<dbReference type="GO" id="GO:0008168">
    <property type="term" value="F:methyltransferase activity"/>
    <property type="evidence" value="ECO:0007669"/>
    <property type="project" value="UniProtKB-KW"/>
</dbReference>
<protein>
    <submittedName>
        <fullName evidence="2">S-adenosyl-L-methionine-dependent methyltransferase</fullName>
    </submittedName>
</protein>
<dbReference type="SUPFAM" id="SSF53335">
    <property type="entry name" value="S-adenosyl-L-methionine-dependent methyltransferases"/>
    <property type="match status" value="1"/>
</dbReference>
<feature type="domain" description="Methyltransferase" evidence="1">
    <location>
        <begin position="86"/>
        <end position="177"/>
    </location>
</feature>
<dbReference type="GO" id="GO:0032259">
    <property type="term" value="P:methylation"/>
    <property type="evidence" value="ECO:0007669"/>
    <property type="project" value="UniProtKB-KW"/>
</dbReference>
<accession>A0A1X0QMG8</accession>
<evidence type="ECO:0000313" key="2">
    <source>
        <dbReference type="EMBL" id="ORE00931.1"/>
    </source>
</evidence>
<keyword evidence="2" id="KW-0489">Methyltransferase</keyword>
<dbReference type="EMBL" id="KV922218">
    <property type="protein sequence ID" value="ORE00931.1"/>
    <property type="molecule type" value="Genomic_DNA"/>
</dbReference>
<sequence length="307" mass="34786">MSAPSSTPATDSTTTVSNTQIVDHFAQSTIMTSREFHQADSSYWLPMDENERQRLTGQHVAIKELYEGNILSSVKSNLDLQGGISILDVGCGPGVWSMDMSLDYPNCTYHACDIVDITNKKLRMKNFTFKKGDVLKGLPYEDNTFDFVHMRLLTGSLCVDQWPIAIKELMRVTRPGGIVQLTEIDNKLPDPKNEAYYRLISAIHNACKARNQNPRIALELERLLKESGQCKIVQAEYRSCKMSDNNSMAKKFVWDCVEVTRSMIHAIGPHMGLNDEEDCRQYIQELKQCLTTSDCYMYYNAVAAQKL</sequence>
<dbReference type="VEuPathDB" id="FungiDB:BCV72DRAFT_237231"/>
<proteinExistence type="predicted"/>
<dbReference type="Gene3D" id="3.40.50.150">
    <property type="entry name" value="Vaccinia Virus protein VP39"/>
    <property type="match status" value="1"/>
</dbReference>
<dbReference type="PANTHER" id="PTHR43591">
    <property type="entry name" value="METHYLTRANSFERASE"/>
    <property type="match status" value="1"/>
</dbReference>
<organism evidence="2">
    <name type="scientific">Rhizopus microsporus var. microsporus</name>
    <dbReference type="NCBI Taxonomy" id="86635"/>
    <lineage>
        <taxon>Eukaryota</taxon>
        <taxon>Fungi</taxon>
        <taxon>Fungi incertae sedis</taxon>
        <taxon>Mucoromycota</taxon>
        <taxon>Mucoromycotina</taxon>
        <taxon>Mucoromycetes</taxon>
        <taxon>Mucorales</taxon>
        <taxon>Mucorineae</taxon>
        <taxon>Rhizopodaceae</taxon>
        <taxon>Rhizopus</taxon>
    </lineage>
</organism>
<dbReference type="OrthoDB" id="2013972at2759"/>
<dbReference type="AlphaFoldDB" id="A0A1X0QMG8"/>